<protein>
    <submittedName>
        <fullName evidence="1">Winged helix DNA-binding domain-containing protein</fullName>
    </submittedName>
</protein>
<sequence length="360" mass="38845">MRTHTDAEAWRLRAAANGLDGDADSAAAVVKRVCGIQAQDPRSAALSIRPRARTLDAEAVESELHDEVIRTWSMRGTLHLIAAEDLPWLLSLFGPHFAERGPEPKRLEEAGLDKGGVETAVATLGRLLDDAGPMTRDEVAAELVDSGIDIDPSSQSPNFLIRRAALRGIIREVAPIDGAVAYDVLDVEIPPPGFDREAALVRLAERYLAAYGPATLDDFVAWTGLGKRDARLGWEEAESVTVTVGDAEMLTTVDGSAEPPGATGDLRLLPAYDTYLLGYAAANRPVPEAHRTDVWPGAGIIRPTIVRDGVVVGTWRLDRSRATSAVEVTSFDELDTDALDEEVADVGRFLDEELDRSLSH</sequence>
<keyword evidence="1" id="KW-0238">DNA-binding</keyword>
<dbReference type="Pfam" id="PF06224">
    <property type="entry name" value="AlkZ-like"/>
    <property type="match status" value="1"/>
</dbReference>
<accession>A0ABU2FZP4</accession>
<proteinExistence type="predicted"/>
<keyword evidence="2" id="KW-1185">Reference proteome</keyword>
<dbReference type="PANTHER" id="PTHR38479">
    <property type="entry name" value="LMO0824 PROTEIN"/>
    <property type="match status" value="1"/>
</dbReference>
<evidence type="ECO:0000313" key="1">
    <source>
        <dbReference type="EMBL" id="MDS0294016.1"/>
    </source>
</evidence>
<name>A0ABU2FZP4_9EURY</name>
<dbReference type="RefSeq" id="WP_310927869.1">
    <property type="nucleotide sequence ID" value="NZ_JAMQOQ010000002.1"/>
</dbReference>
<dbReference type="InterPro" id="IPR009351">
    <property type="entry name" value="AlkZ-like"/>
</dbReference>
<organism evidence="1 2">
    <name type="scientific">Halogeometricum luteum</name>
    <dbReference type="NCBI Taxonomy" id="2950537"/>
    <lineage>
        <taxon>Archaea</taxon>
        <taxon>Methanobacteriati</taxon>
        <taxon>Methanobacteriota</taxon>
        <taxon>Stenosarchaea group</taxon>
        <taxon>Halobacteria</taxon>
        <taxon>Halobacteriales</taxon>
        <taxon>Haloferacaceae</taxon>
        <taxon>Halogeometricum</taxon>
    </lineage>
</organism>
<dbReference type="EMBL" id="JAMQOQ010000002">
    <property type="protein sequence ID" value="MDS0294016.1"/>
    <property type="molecule type" value="Genomic_DNA"/>
</dbReference>
<reference evidence="1 2" key="1">
    <citation type="submission" date="2022-06" db="EMBL/GenBank/DDBJ databases">
        <title>Halogeometricum sp. a new haloarchaeum isolate from saline soil.</title>
        <authorList>
            <person name="Strakova D."/>
            <person name="Galisteo C."/>
            <person name="Sanchez-Porro C."/>
            <person name="Ventosa A."/>
        </authorList>
    </citation>
    <scope>NUCLEOTIDE SEQUENCE [LARGE SCALE GENOMIC DNA]</scope>
    <source>
        <strain evidence="2">S3BR25-2</strain>
    </source>
</reference>
<comment type="caution">
    <text evidence="1">The sequence shown here is derived from an EMBL/GenBank/DDBJ whole genome shotgun (WGS) entry which is preliminary data.</text>
</comment>
<gene>
    <name evidence="1" type="ORF">NDI79_07515</name>
</gene>
<dbReference type="PANTHER" id="PTHR38479:SF2">
    <property type="entry name" value="WINGED HELIX DNA-BINDING DOMAIN-CONTAINING PROTEIN"/>
    <property type="match status" value="1"/>
</dbReference>
<dbReference type="GO" id="GO:0003677">
    <property type="term" value="F:DNA binding"/>
    <property type="evidence" value="ECO:0007669"/>
    <property type="project" value="UniProtKB-KW"/>
</dbReference>
<evidence type="ECO:0000313" key="2">
    <source>
        <dbReference type="Proteomes" id="UP001254813"/>
    </source>
</evidence>
<dbReference type="Proteomes" id="UP001254813">
    <property type="component" value="Unassembled WGS sequence"/>
</dbReference>